<feature type="region of interest" description="Disordered" evidence="1">
    <location>
        <begin position="1"/>
        <end position="65"/>
    </location>
</feature>
<accession>A0AA39JUI2</accession>
<protein>
    <recommendedName>
        <fullName evidence="4">ABM domain-containing protein</fullName>
    </recommendedName>
</protein>
<dbReference type="Proteomes" id="UP001175226">
    <property type="component" value="Unassembled WGS sequence"/>
</dbReference>
<evidence type="ECO:0000256" key="1">
    <source>
        <dbReference type="SAM" id="MobiDB-lite"/>
    </source>
</evidence>
<dbReference type="SUPFAM" id="SSF54909">
    <property type="entry name" value="Dimeric alpha+beta barrel"/>
    <property type="match status" value="1"/>
</dbReference>
<name>A0AA39JUI2_9AGAR</name>
<keyword evidence="3" id="KW-1185">Reference proteome</keyword>
<evidence type="ECO:0000313" key="3">
    <source>
        <dbReference type="Proteomes" id="UP001175226"/>
    </source>
</evidence>
<comment type="caution">
    <text evidence="2">The sequence shown here is derived from an EMBL/GenBank/DDBJ whole genome shotgun (WGS) entry which is preliminary data.</text>
</comment>
<reference evidence="2" key="1">
    <citation type="submission" date="2023-06" db="EMBL/GenBank/DDBJ databases">
        <authorList>
            <consortium name="Lawrence Berkeley National Laboratory"/>
            <person name="Ahrendt S."/>
            <person name="Sahu N."/>
            <person name="Indic B."/>
            <person name="Wong-Bajracharya J."/>
            <person name="Merenyi Z."/>
            <person name="Ke H.-M."/>
            <person name="Monk M."/>
            <person name="Kocsube S."/>
            <person name="Drula E."/>
            <person name="Lipzen A."/>
            <person name="Balint B."/>
            <person name="Henrissat B."/>
            <person name="Andreopoulos B."/>
            <person name="Martin F.M."/>
            <person name="Harder C.B."/>
            <person name="Rigling D."/>
            <person name="Ford K.L."/>
            <person name="Foster G.D."/>
            <person name="Pangilinan J."/>
            <person name="Papanicolaou A."/>
            <person name="Barry K."/>
            <person name="LaButti K."/>
            <person name="Viragh M."/>
            <person name="Koriabine M."/>
            <person name="Yan M."/>
            <person name="Riley R."/>
            <person name="Champramary S."/>
            <person name="Plett K.L."/>
            <person name="Tsai I.J."/>
            <person name="Slot J."/>
            <person name="Sipos G."/>
            <person name="Plett J."/>
            <person name="Nagy L.G."/>
            <person name="Grigoriev I.V."/>
        </authorList>
    </citation>
    <scope>NUCLEOTIDE SEQUENCE</scope>
    <source>
        <strain evidence="2">FPL87.14</strain>
    </source>
</reference>
<feature type="compositionally biased region" description="Polar residues" evidence="1">
    <location>
        <begin position="1"/>
        <end position="30"/>
    </location>
</feature>
<dbReference type="Gene3D" id="3.30.70.100">
    <property type="match status" value="1"/>
</dbReference>
<sequence length="291" mass="33098">MSRRPTNYYATPNGARSSTPGRLPPQQQMNYAPVHYPPGQASMQPSYNHSHSSSNGNQDDGDPTEIYNRDIHVYFQITSFDASNEYLTDPKAALGPLVSALRSNGSGWLDVLHYGKEFENPNRGFIMIAWPDPEAALRSSDYNSVLRMAVRRNTVKKEYWLEADTYLWGVLSAPAVSFSVVKHRRGESRRLIESTAAWSSSVRRCPGYRDHWFQSNILSEDGKEFIVMIGWDGIRAHQDSRYTPAYQEHYRFIEDLGSVETKHVTLASVFISFWAGYSPYICYSFLSLVSP</sequence>
<proteinExistence type="predicted"/>
<dbReference type="EMBL" id="JAUEPT010000008">
    <property type="protein sequence ID" value="KAK0449167.1"/>
    <property type="molecule type" value="Genomic_DNA"/>
</dbReference>
<dbReference type="AlphaFoldDB" id="A0AA39JUI2"/>
<gene>
    <name evidence="2" type="ORF">EV421DRAFT_1394465</name>
</gene>
<organism evidence="2 3">
    <name type="scientific">Armillaria borealis</name>
    <dbReference type="NCBI Taxonomy" id="47425"/>
    <lineage>
        <taxon>Eukaryota</taxon>
        <taxon>Fungi</taxon>
        <taxon>Dikarya</taxon>
        <taxon>Basidiomycota</taxon>
        <taxon>Agaricomycotina</taxon>
        <taxon>Agaricomycetes</taxon>
        <taxon>Agaricomycetidae</taxon>
        <taxon>Agaricales</taxon>
        <taxon>Marasmiineae</taxon>
        <taxon>Physalacriaceae</taxon>
        <taxon>Armillaria</taxon>
    </lineage>
</organism>
<evidence type="ECO:0008006" key="4">
    <source>
        <dbReference type="Google" id="ProtNLM"/>
    </source>
</evidence>
<evidence type="ECO:0000313" key="2">
    <source>
        <dbReference type="EMBL" id="KAK0449167.1"/>
    </source>
</evidence>
<feature type="compositionally biased region" description="Low complexity" evidence="1">
    <location>
        <begin position="44"/>
        <end position="58"/>
    </location>
</feature>
<dbReference type="InterPro" id="IPR011008">
    <property type="entry name" value="Dimeric_a/b-barrel"/>
</dbReference>